<gene>
    <name evidence="1" type="ORF">GRI38_10695</name>
</gene>
<name>A0A844ZGW7_9SPHN</name>
<keyword evidence="2" id="KW-1185">Reference proteome</keyword>
<sequence length="61" mass="6790">MFIGSTLSQTDLLGMPPAHLSAIRTACLRDLQSYEPNRASDQAQYRESKSMLLKIDAMLGF</sequence>
<dbReference type="RefSeq" id="WP_160683554.1">
    <property type="nucleotide sequence ID" value="NZ_WTYW01000003.1"/>
</dbReference>
<reference evidence="1 2" key="1">
    <citation type="submission" date="2019-12" db="EMBL/GenBank/DDBJ databases">
        <title>Genomic-based taxomic classification of the family Erythrobacteraceae.</title>
        <authorList>
            <person name="Xu L."/>
        </authorList>
    </citation>
    <scope>NUCLEOTIDE SEQUENCE [LARGE SCALE GENOMIC DNA]</scope>
    <source>
        <strain evidence="1 2">MCCC 1A09962</strain>
    </source>
</reference>
<dbReference type="EMBL" id="WTYW01000003">
    <property type="protein sequence ID" value="MXO86492.1"/>
    <property type="molecule type" value="Genomic_DNA"/>
</dbReference>
<evidence type="ECO:0000313" key="2">
    <source>
        <dbReference type="Proteomes" id="UP000433104"/>
    </source>
</evidence>
<accession>A0A844ZGW7</accession>
<dbReference type="Proteomes" id="UP000433104">
    <property type="component" value="Unassembled WGS sequence"/>
</dbReference>
<evidence type="ECO:0000313" key="1">
    <source>
        <dbReference type="EMBL" id="MXO86492.1"/>
    </source>
</evidence>
<protein>
    <submittedName>
        <fullName evidence="1">Uncharacterized protein</fullName>
    </submittedName>
</protein>
<dbReference type="AlphaFoldDB" id="A0A844ZGW7"/>
<comment type="caution">
    <text evidence="1">The sequence shown here is derived from an EMBL/GenBank/DDBJ whole genome shotgun (WGS) entry which is preliminary data.</text>
</comment>
<organism evidence="1 2">
    <name type="scientific">Parapontixanthobacter aurantiacus</name>
    <dbReference type="NCBI Taxonomy" id="1463599"/>
    <lineage>
        <taxon>Bacteria</taxon>
        <taxon>Pseudomonadati</taxon>
        <taxon>Pseudomonadota</taxon>
        <taxon>Alphaproteobacteria</taxon>
        <taxon>Sphingomonadales</taxon>
        <taxon>Erythrobacteraceae</taxon>
        <taxon>Parapontixanthobacter</taxon>
    </lineage>
</organism>
<proteinExistence type="predicted"/>